<dbReference type="Gene3D" id="2.120.10.30">
    <property type="entry name" value="TolB, C-terminal domain"/>
    <property type="match status" value="1"/>
</dbReference>
<dbReference type="PANTHER" id="PTHR10907">
    <property type="entry name" value="REGUCALCIN"/>
    <property type="match status" value="1"/>
</dbReference>
<proteinExistence type="inferred from homology"/>
<dbReference type="Pfam" id="PF08450">
    <property type="entry name" value="SGL"/>
    <property type="match status" value="1"/>
</dbReference>
<name>A0ABY4A7A4_9BURK</name>
<evidence type="ECO:0000256" key="1">
    <source>
        <dbReference type="ARBA" id="ARBA00008853"/>
    </source>
</evidence>
<evidence type="ECO:0000313" key="3">
    <source>
        <dbReference type="EMBL" id="UOD30662.1"/>
    </source>
</evidence>
<protein>
    <submittedName>
        <fullName evidence="3">SMP-30/gluconolactonase/LRE family protein</fullName>
    </submittedName>
</protein>
<gene>
    <name evidence="3" type="ORF">INH39_02625</name>
</gene>
<accession>A0ABY4A7A4</accession>
<dbReference type="InterPro" id="IPR013658">
    <property type="entry name" value="SGL"/>
</dbReference>
<keyword evidence="4" id="KW-1185">Reference proteome</keyword>
<feature type="domain" description="SMP-30/Gluconolactonase/LRE-like region" evidence="2">
    <location>
        <begin position="13"/>
        <end position="256"/>
    </location>
</feature>
<sequence length="287" mass="31204">MMLELMVDAKNALGECVLWCERSGRVFWTDILGSTLWAHHPASGVTRSWAMPERLASFALTDHDERLLVGLATQLAFFELDSGALTPICEVEAGLTTRLNDGRCDRQGRFVFGTFNEVEPRLPIGGFYRLNRDLRLERLPLPHVAIANSICFSPDGTTMYYCDSPERVIRCCDYDVVSGALSNQRVFAQVQGEGEPDGSCVDARGYLWNAQWGAGKLVRYAPDGSIDRSVALPASQPSCVAFGGALLDQLYATSARVGLASPGEADGGLFMGSVPGVRGLPESRFVC</sequence>
<evidence type="ECO:0000313" key="4">
    <source>
        <dbReference type="Proteomes" id="UP000831532"/>
    </source>
</evidence>
<organism evidence="3 4">
    <name type="scientific">Massilia violaceinigra</name>
    <dbReference type="NCBI Taxonomy" id="2045208"/>
    <lineage>
        <taxon>Bacteria</taxon>
        <taxon>Pseudomonadati</taxon>
        <taxon>Pseudomonadota</taxon>
        <taxon>Betaproteobacteria</taxon>
        <taxon>Burkholderiales</taxon>
        <taxon>Oxalobacteraceae</taxon>
        <taxon>Telluria group</taxon>
        <taxon>Massilia</taxon>
    </lineage>
</organism>
<dbReference type="Proteomes" id="UP000831532">
    <property type="component" value="Chromosome"/>
</dbReference>
<dbReference type="InterPro" id="IPR011042">
    <property type="entry name" value="6-blade_b-propeller_TolB-like"/>
</dbReference>
<dbReference type="EMBL" id="CP063361">
    <property type="protein sequence ID" value="UOD30662.1"/>
    <property type="molecule type" value="Genomic_DNA"/>
</dbReference>
<comment type="similarity">
    <text evidence="1">Belongs to the SMP-30/CGR1 family.</text>
</comment>
<dbReference type="SUPFAM" id="SSF63829">
    <property type="entry name" value="Calcium-dependent phosphotriesterase"/>
    <property type="match status" value="1"/>
</dbReference>
<dbReference type="PRINTS" id="PR01790">
    <property type="entry name" value="SMP30FAMILY"/>
</dbReference>
<dbReference type="InterPro" id="IPR005511">
    <property type="entry name" value="SMP-30"/>
</dbReference>
<evidence type="ECO:0000259" key="2">
    <source>
        <dbReference type="Pfam" id="PF08450"/>
    </source>
</evidence>
<reference evidence="3 4" key="1">
    <citation type="submission" date="2020-10" db="EMBL/GenBank/DDBJ databases">
        <title>Genome analysis of Massilia species.</title>
        <authorList>
            <person name="Jung D.-H."/>
        </authorList>
    </citation>
    <scope>NUCLEOTIDE SEQUENCE [LARGE SCALE GENOMIC DNA]</scope>
    <source>
        <strain evidence="4">sipir</strain>
    </source>
</reference>
<dbReference type="PANTHER" id="PTHR10907:SF47">
    <property type="entry name" value="REGUCALCIN"/>
    <property type="match status" value="1"/>
</dbReference>